<dbReference type="AlphaFoldDB" id="A0A182NPS6"/>
<dbReference type="SUPFAM" id="SSF47095">
    <property type="entry name" value="HMG-box"/>
    <property type="match status" value="1"/>
</dbReference>
<reference evidence="6" key="1">
    <citation type="submission" date="2013-03" db="EMBL/GenBank/DDBJ databases">
        <title>The Genome Sequence of Anopheles dirus WRAIR2.</title>
        <authorList>
            <consortium name="The Broad Institute Genomics Platform"/>
            <person name="Neafsey D.E."/>
            <person name="Walton C."/>
            <person name="Walker B."/>
            <person name="Young S.K."/>
            <person name="Zeng Q."/>
            <person name="Gargeya S."/>
            <person name="Fitzgerald M."/>
            <person name="Haas B."/>
            <person name="Abouelleil A."/>
            <person name="Allen A.W."/>
            <person name="Alvarado L."/>
            <person name="Arachchi H.M."/>
            <person name="Berlin A.M."/>
            <person name="Chapman S.B."/>
            <person name="Gainer-Dewar J."/>
            <person name="Goldberg J."/>
            <person name="Griggs A."/>
            <person name="Gujja S."/>
            <person name="Hansen M."/>
            <person name="Howarth C."/>
            <person name="Imamovic A."/>
            <person name="Ireland A."/>
            <person name="Larimer J."/>
            <person name="McCowan C."/>
            <person name="Murphy C."/>
            <person name="Pearson M."/>
            <person name="Poon T.W."/>
            <person name="Priest M."/>
            <person name="Roberts A."/>
            <person name="Saif S."/>
            <person name="Shea T."/>
            <person name="Sisk P."/>
            <person name="Sykes S."/>
            <person name="Wortman J."/>
            <person name="Nusbaum C."/>
            <person name="Birren B."/>
        </authorList>
    </citation>
    <scope>NUCLEOTIDE SEQUENCE [LARGE SCALE GENOMIC DNA]</scope>
    <source>
        <strain evidence="6">WRAIR2</strain>
    </source>
</reference>
<feature type="compositionally biased region" description="Low complexity" evidence="3">
    <location>
        <begin position="527"/>
        <end position="544"/>
    </location>
</feature>
<dbReference type="PANTHER" id="PTHR10270">
    <property type="entry name" value="SOX TRANSCRIPTION FACTOR"/>
    <property type="match status" value="1"/>
</dbReference>
<evidence type="ECO:0000256" key="1">
    <source>
        <dbReference type="ARBA" id="ARBA00023125"/>
    </source>
</evidence>
<dbReference type="Pfam" id="PF00505">
    <property type="entry name" value="HMG_box"/>
    <property type="match status" value="1"/>
</dbReference>
<feature type="DNA-binding region" description="HMG box" evidence="2">
    <location>
        <begin position="1"/>
        <end position="40"/>
    </location>
</feature>
<feature type="region of interest" description="Disordered" evidence="3">
    <location>
        <begin position="35"/>
        <end position="147"/>
    </location>
</feature>
<accession>A0A182NPS6</accession>
<feature type="region of interest" description="Disordered" evidence="3">
    <location>
        <begin position="522"/>
        <end position="575"/>
    </location>
</feature>
<protein>
    <recommendedName>
        <fullName evidence="4">HMG box domain-containing protein</fullName>
    </recommendedName>
</protein>
<evidence type="ECO:0000259" key="4">
    <source>
        <dbReference type="PROSITE" id="PS50118"/>
    </source>
</evidence>
<feature type="compositionally biased region" description="Basic residues" evidence="3">
    <location>
        <begin position="39"/>
        <end position="51"/>
    </location>
</feature>
<keyword evidence="6" id="KW-1185">Reference proteome</keyword>
<dbReference type="GO" id="GO:0001228">
    <property type="term" value="F:DNA-binding transcription activator activity, RNA polymerase II-specific"/>
    <property type="evidence" value="ECO:0007669"/>
    <property type="project" value="TreeGrafter"/>
</dbReference>
<dbReference type="GO" id="GO:0000978">
    <property type="term" value="F:RNA polymerase II cis-regulatory region sequence-specific DNA binding"/>
    <property type="evidence" value="ECO:0007669"/>
    <property type="project" value="TreeGrafter"/>
</dbReference>
<dbReference type="PANTHER" id="PTHR10270:SF317">
    <property type="entry name" value="TRANSCRIPTION FACTOR SOX-15-RELATED"/>
    <property type="match status" value="1"/>
</dbReference>
<dbReference type="VEuPathDB" id="VectorBase:ADIR009661"/>
<feature type="domain" description="HMG box" evidence="4">
    <location>
        <begin position="1"/>
        <end position="40"/>
    </location>
</feature>
<dbReference type="EnsemblMetazoa" id="ADIR009661-RA">
    <property type="protein sequence ID" value="ADIR009661-PA"/>
    <property type="gene ID" value="ADIR009661"/>
</dbReference>
<evidence type="ECO:0000256" key="3">
    <source>
        <dbReference type="SAM" id="MobiDB-lite"/>
    </source>
</evidence>
<dbReference type="InterPro" id="IPR036910">
    <property type="entry name" value="HMG_box_dom_sf"/>
</dbReference>
<sequence>MFKRNVRKKWRSLTPQDRRPYVEEAERLRVIHMTEHPNYKYRPRRRKHAKARAGPGSGPAGAAGSLGTGNSSSVGATAQGSAAGANLTVNNSSPSELNYGDGDSQSQRMSPYTYNPHYYTGSNNALNTPDSSPTQSPEPIAVPPTVGSRKLAVATGAAAAAAANGDGGQKLDDVSSALPTPEMSPLELEKEPGFGGGLHSAHAGSYDDLKSKQKLTYDGVYGVKSEQKLPTTFPSHAYDHETHQSHHQQQQQQHPQHHHHQQQDGLVKREYGGFGLGGDKRYSYEGVGQLVNGAGGLHEKRNYLSVSSGSTTTTAMVNGMYVMCTNRSILDQGHIVTGTYFPPLATSEDHQTLGTTTMTTTGHGPHLSTNSHGGSNNNSGLPTQAKASNGLPPASSQMSQIAGNNAQHLQQQHQQQQHQQQQQQLTNDQLNSYYGTASLPNGTLPTYSYAYKDYGIMYESPSLAGQDVDPVDSRELDKYLKYPDSNHNFNGYDSASYHQAASPAGGSIYGLAQGEYYSYGGGGTLAHQSPQHQGAQQQSQQQQQHHQHHQHQLSLPANGGQTIPKLSDVMLQGGPAHQLPSTPVALYAIPQLQHAQHLAAAGGGAPVVTVQHGPHPLGPNGHPTMTDIYVASEQQLKDDEFSNILAGVRKTCYSN</sequence>
<feature type="compositionally biased region" description="Polar residues" evidence="3">
    <location>
        <begin position="103"/>
        <end position="113"/>
    </location>
</feature>
<feature type="compositionally biased region" description="Polar residues" evidence="3">
    <location>
        <begin position="87"/>
        <end position="96"/>
    </location>
</feature>
<feature type="region of interest" description="Disordered" evidence="3">
    <location>
        <begin position="161"/>
        <end position="186"/>
    </location>
</feature>
<dbReference type="InterPro" id="IPR050140">
    <property type="entry name" value="SRY-related_HMG-box_TF-like"/>
</dbReference>
<evidence type="ECO:0000313" key="5">
    <source>
        <dbReference type="EnsemblMetazoa" id="ADIR009661-PA"/>
    </source>
</evidence>
<dbReference type="STRING" id="7168.A0A182NPS6"/>
<feature type="region of interest" description="Disordered" evidence="3">
    <location>
        <begin position="231"/>
        <end position="272"/>
    </location>
</feature>
<keyword evidence="1 2" id="KW-0238">DNA-binding</keyword>
<feature type="region of interest" description="Disordered" evidence="3">
    <location>
        <begin position="354"/>
        <end position="425"/>
    </location>
</feature>
<feature type="compositionally biased region" description="Gly residues" evidence="3">
    <location>
        <begin position="55"/>
        <end position="67"/>
    </location>
</feature>
<feature type="compositionally biased region" description="Low complexity" evidence="3">
    <location>
        <begin position="407"/>
        <end position="425"/>
    </location>
</feature>
<evidence type="ECO:0000313" key="6">
    <source>
        <dbReference type="Proteomes" id="UP000075884"/>
    </source>
</evidence>
<dbReference type="GO" id="GO:0030154">
    <property type="term" value="P:cell differentiation"/>
    <property type="evidence" value="ECO:0007669"/>
    <property type="project" value="TreeGrafter"/>
</dbReference>
<feature type="compositionally biased region" description="Low complexity" evidence="3">
    <location>
        <begin position="354"/>
        <end position="380"/>
    </location>
</feature>
<dbReference type="PROSITE" id="PS50118">
    <property type="entry name" value="HMG_BOX_2"/>
    <property type="match status" value="1"/>
</dbReference>
<organism evidence="5 6">
    <name type="scientific">Anopheles dirus</name>
    <dbReference type="NCBI Taxonomy" id="7168"/>
    <lineage>
        <taxon>Eukaryota</taxon>
        <taxon>Metazoa</taxon>
        <taxon>Ecdysozoa</taxon>
        <taxon>Arthropoda</taxon>
        <taxon>Hexapoda</taxon>
        <taxon>Insecta</taxon>
        <taxon>Pterygota</taxon>
        <taxon>Neoptera</taxon>
        <taxon>Endopterygota</taxon>
        <taxon>Diptera</taxon>
        <taxon>Nematocera</taxon>
        <taxon>Culicoidea</taxon>
        <taxon>Culicidae</taxon>
        <taxon>Anophelinae</taxon>
        <taxon>Anopheles</taxon>
    </lineage>
</organism>
<dbReference type="Gene3D" id="1.10.30.10">
    <property type="entry name" value="High mobility group box domain"/>
    <property type="match status" value="1"/>
</dbReference>
<feature type="compositionally biased region" description="Polar residues" evidence="3">
    <location>
        <begin position="70"/>
        <end position="80"/>
    </location>
</feature>
<evidence type="ECO:0000256" key="2">
    <source>
        <dbReference type="PROSITE-ProRule" id="PRU00267"/>
    </source>
</evidence>
<proteinExistence type="predicted"/>
<keyword evidence="2" id="KW-0539">Nucleus</keyword>
<feature type="compositionally biased region" description="Polar residues" evidence="3">
    <location>
        <begin position="394"/>
        <end position="406"/>
    </location>
</feature>
<reference evidence="5" key="2">
    <citation type="submission" date="2020-05" db="UniProtKB">
        <authorList>
            <consortium name="EnsemblMetazoa"/>
        </authorList>
    </citation>
    <scope>IDENTIFICATION</scope>
    <source>
        <strain evidence="5">WRAIR2</strain>
    </source>
</reference>
<dbReference type="InterPro" id="IPR009071">
    <property type="entry name" value="HMG_box_dom"/>
</dbReference>
<feature type="compositionally biased region" description="Polar residues" evidence="3">
    <location>
        <begin position="120"/>
        <end position="137"/>
    </location>
</feature>
<name>A0A182NPS6_9DIPT</name>
<dbReference type="GO" id="GO:0005634">
    <property type="term" value="C:nucleus"/>
    <property type="evidence" value="ECO:0007669"/>
    <property type="project" value="UniProtKB-UniRule"/>
</dbReference>
<dbReference type="Proteomes" id="UP000075884">
    <property type="component" value="Unassembled WGS sequence"/>
</dbReference>